<accession>A0ACB8H225</accession>
<proteinExistence type="predicted"/>
<sequence>MKLFRRGCDTPLALTTSSWVTTGGTADSLNLNPLPEDVPDMAASAANAIRSSVSPLIEKPMLPLGPFDLAWDKDCEYVCLGAFVCKFKMGAGVGGRIGMGSSSSLSTSSMTEKAEGTPGGDEDRGLTNMADMERWREAVVLLRADVVEGGVYDCGLEDPVVEGPLEESGREVIPFLRIAE</sequence>
<dbReference type="Proteomes" id="UP000664032">
    <property type="component" value="Unassembled WGS sequence"/>
</dbReference>
<organism evidence="1 2">
    <name type="scientific">Psilocybe cubensis</name>
    <name type="common">Psychedelic mushroom</name>
    <name type="synonym">Stropharia cubensis</name>
    <dbReference type="NCBI Taxonomy" id="181762"/>
    <lineage>
        <taxon>Eukaryota</taxon>
        <taxon>Fungi</taxon>
        <taxon>Dikarya</taxon>
        <taxon>Basidiomycota</taxon>
        <taxon>Agaricomycotina</taxon>
        <taxon>Agaricomycetes</taxon>
        <taxon>Agaricomycetidae</taxon>
        <taxon>Agaricales</taxon>
        <taxon>Agaricineae</taxon>
        <taxon>Strophariaceae</taxon>
        <taxon>Psilocybe</taxon>
    </lineage>
</organism>
<keyword evidence="2" id="KW-1185">Reference proteome</keyword>
<dbReference type="EMBL" id="JAFIQS020000005">
    <property type="protein sequence ID" value="KAH9481828.1"/>
    <property type="molecule type" value="Genomic_DNA"/>
</dbReference>
<gene>
    <name evidence="1" type="ORF">JR316_0006358</name>
</gene>
<evidence type="ECO:0000313" key="2">
    <source>
        <dbReference type="Proteomes" id="UP000664032"/>
    </source>
</evidence>
<evidence type="ECO:0000313" key="1">
    <source>
        <dbReference type="EMBL" id="KAH9481828.1"/>
    </source>
</evidence>
<protein>
    <submittedName>
        <fullName evidence="1">Uncharacterized protein</fullName>
    </submittedName>
</protein>
<comment type="caution">
    <text evidence="1">The sequence shown here is derived from an EMBL/GenBank/DDBJ whole genome shotgun (WGS) entry which is preliminary data.</text>
</comment>
<name>A0ACB8H225_PSICU</name>
<reference evidence="1" key="1">
    <citation type="submission" date="2021-10" db="EMBL/GenBank/DDBJ databases">
        <title>Psilocybe cubensis genome.</title>
        <authorList>
            <person name="Mckernan K.J."/>
            <person name="Crawford S."/>
            <person name="Trippe A."/>
            <person name="Kane L.T."/>
            <person name="Mclaughlin S."/>
        </authorList>
    </citation>
    <scope>NUCLEOTIDE SEQUENCE</scope>
    <source>
        <strain evidence="1">MGC-MH-2018</strain>
    </source>
</reference>